<proteinExistence type="predicted"/>
<evidence type="ECO:0000313" key="1">
    <source>
        <dbReference type="EMBL" id="KKK46907.1"/>
    </source>
</evidence>
<protein>
    <submittedName>
        <fullName evidence="1">Uncharacterized protein</fullName>
    </submittedName>
</protein>
<gene>
    <name evidence="1" type="ORF">LCGC14_3160510</name>
</gene>
<sequence length="27" mass="3220">MSKYINKSHKEVIIEVLEKTDQAIMDR</sequence>
<accession>A0A0F8VRH6</accession>
<dbReference type="EMBL" id="LAZR01069845">
    <property type="protein sequence ID" value="KKK46907.1"/>
    <property type="molecule type" value="Genomic_DNA"/>
</dbReference>
<organism evidence="1">
    <name type="scientific">marine sediment metagenome</name>
    <dbReference type="NCBI Taxonomy" id="412755"/>
    <lineage>
        <taxon>unclassified sequences</taxon>
        <taxon>metagenomes</taxon>
        <taxon>ecological metagenomes</taxon>
    </lineage>
</organism>
<comment type="caution">
    <text evidence="1">The sequence shown here is derived from an EMBL/GenBank/DDBJ whole genome shotgun (WGS) entry which is preliminary data.</text>
</comment>
<name>A0A0F8VRH6_9ZZZZ</name>
<dbReference type="AlphaFoldDB" id="A0A0F8VRH6"/>
<reference evidence="1" key="1">
    <citation type="journal article" date="2015" name="Nature">
        <title>Complex archaea that bridge the gap between prokaryotes and eukaryotes.</title>
        <authorList>
            <person name="Spang A."/>
            <person name="Saw J.H."/>
            <person name="Jorgensen S.L."/>
            <person name="Zaremba-Niedzwiedzka K."/>
            <person name="Martijn J."/>
            <person name="Lind A.E."/>
            <person name="van Eijk R."/>
            <person name="Schleper C."/>
            <person name="Guy L."/>
            <person name="Ettema T.J."/>
        </authorList>
    </citation>
    <scope>NUCLEOTIDE SEQUENCE</scope>
</reference>
<feature type="non-terminal residue" evidence="1">
    <location>
        <position position="27"/>
    </location>
</feature>